<protein>
    <submittedName>
        <fullName evidence="1">Uncharacterized protein</fullName>
    </submittedName>
</protein>
<name>A0A8S5R6N2_9VIRU</name>
<reference evidence="1" key="1">
    <citation type="journal article" date="2021" name="Proc. Natl. Acad. Sci. U.S.A.">
        <title>A Catalog of Tens of Thousands of Viruses from Human Metagenomes Reveals Hidden Associations with Chronic Diseases.</title>
        <authorList>
            <person name="Tisza M.J."/>
            <person name="Buck C.B."/>
        </authorList>
    </citation>
    <scope>NUCLEOTIDE SEQUENCE</scope>
    <source>
        <strain evidence="1">Ctah610</strain>
    </source>
</reference>
<proteinExistence type="predicted"/>
<organism evidence="1">
    <name type="scientific">virus sp. ctah610</name>
    <dbReference type="NCBI Taxonomy" id="2826807"/>
    <lineage>
        <taxon>Viruses</taxon>
    </lineage>
</organism>
<sequence length="52" mass="5799">MSGKCCGTCKYGIYNEMQGYVCVNGDSEYVADFVEYGHTCEDWEGKGDVDQN</sequence>
<evidence type="ECO:0000313" key="1">
    <source>
        <dbReference type="EMBL" id="DAE27070.1"/>
    </source>
</evidence>
<dbReference type="EMBL" id="BK015827">
    <property type="protein sequence ID" value="DAE27070.1"/>
    <property type="molecule type" value="Genomic_DNA"/>
</dbReference>
<accession>A0A8S5R6N2</accession>